<gene>
    <name evidence="11" type="ORF">BS78_K011000</name>
</gene>
<dbReference type="Proteomes" id="UP001164776">
    <property type="component" value="Unassembled WGS sequence"/>
</dbReference>
<evidence type="ECO:0000256" key="2">
    <source>
        <dbReference type="ARBA" id="ARBA00022614"/>
    </source>
</evidence>
<keyword evidence="12" id="KW-1185">Reference proteome</keyword>
<evidence type="ECO:0000259" key="8">
    <source>
        <dbReference type="Pfam" id="PF18052"/>
    </source>
</evidence>
<dbReference type="Gene3D" id="1.20.5.4130">
    <property type="match status" value="1"/>
</dbReference>
<comment type="caution">
    <text evidence="11">The sequence shown here is derived from an EMBL/GenBank/DDBJ whole genome shotgun (WGS) entry which is preliminary data.</text>
</comment>
<evidence type="ECO:0000256" key="3">
    <source>
        <dbReference type="ARBA" id="ARBA00022737"/>
    </source>
</evidence>
<evidence type="ECO:0000259" key="10">
    <source>
        <dbReference type="Pfam" id="PF23598"/>
    </source>
</evidence>
<evidence type="ECO:0000256" key="5">
    <source>
        <dbReference type="ARBA" id="ARBA00022821"/>
    </source>
</evidence>
<evidence type="ECO:0000313" key="11">
    <source>
        <dbReference type="EMBL" id="KAJ1254648.1"/>
    </source>
</evidence>
<protein>
    <recommendedName>
        <fullName evidence="13">Rx N-terminal domain-containing protein</fullName>
    </recommendedName>
</protein>
<keyword evidence="3" id="KW-0677">Repeat</keyword>
<dbReference type="Pfam" id="PF23598">
    <property type="entry name" value="LRR_14"/>
    <property type="match status" value="1"/>
</dbReference>
<dbReference type="PANTHER" id="PTHR23155:SF1062">
    <property type="entry name" value="OS11G0579400 PROTEIN"/>
    <property type="match status" value="1"/>
</dbReference>
<name>A0A9W8CDE4_9POAL</name>
<reference evidence="11 12" key="1">
    <citation type="submission" date="2022-10" db="EMBL/GenBank/DDBJ databases">
        <title>WGS assembly of Paspalum vaginatum 540-79.</title>
        <authorList>
            <person name="Sun G."/>
            <person name="Wase N."/>
            <person name="Shu S."/>
            <person name="Jenkins J."/>
            <person name="Zhou B."/>
            <person name="Torres-Rodriguez J."/>
            <person name="Chen C."/>
            <person name="Sandor L."/>
            <person name="Plott C."/>
            <person name="Yoshinga Y."/>
            <person name="Daum C."/>
            <person name="Qi P."/>
            <person name="Barry K."/>
            <person name="Lipzen A."/>
            <person name="Berry L."/>
            <person name="Pedersen C."/>
            <person name="Gottilla T."/>
            <person name="Foltz A."/>
            <person name="Yu H."/>
            <person name="O'Malley R."/>
            <person name="Zhang C."/>
            <person name="Devos K."/>
            <person name="Sigmon B."/>
            <person name="Yu B."/>
            <person name="Obata T."/>
            <person name="Schmutz J."/>
            <person name="Schnable J."/>
        </authorList>
    </citation>
    <scope>NUCLEOTIDE SEQUENCE [LARGE SCALE GENOMIC DNA]</scope>
    <source>
        <strain evidence="12">cv. 540-79</strain>
    </source>
</reference>
<dbReference type="Gene3D" id="1.10.10.10">
    <property type="entry name" value="Winged helix-like DNA-binding domain superfamily/Winged helix DNA-binding domain"/>
    <property type="match status" value="1"/>
</dbReference>
<dbReference type="InterPro" id="IPR032675">
    <property type="entry name" value="LRR_dom_sf"/>
</dbReference>
<evidence type="ECO:0000256" key="4">
    <source>
        <dbReference type="ARBA" id="ARBA00022741"/>
    </source>
</evidence>
<dbReference type="InterPro" id="IPR036388">
    <property type="entry name" value="WH-like_DNA-bd_sf"/>
</dbReference>
<dbReference type="EMBL" id="MU629953">
    <property type="protein sequence ID" value="KAJ1254648.1"/>
    <property type="molecule type" value="Genomic_DNA"/>
</dbReference>
<feature type="region of interest" description="Disordered" evidence="7">
    <location>
        <begin position="486"/>
        <end position="618"/>
    </location>
</feature>
<dbReference type="Pfam" id="PF18052">
    <property type="entry name" value="Rx_N"/>
    <property type="match status" value="1"/>
</dbReference>
<feature type="compositionally biased region" description="Basic and acidic residues" evidence="7">
    <location>
        <begin position="539"/>
        <end position="592"/>
    </location>
</feature>
<dbReference type="OrthoDB" id="688479at2759"/>
<keyword evidence="6" id="KW-0175">Coiled coil</keyword>
<comment type="similarity">
    <text evidence="1">Belongs to the disease resistance NB-LRR family.</text>
</comment>
<keyword evidence="2" id="KW-0433">Leucine-rich repeat</keyword>
<dbReference type="InterPro" id="IPR058922">
    <property type="entry name" value="WHD_DRP"/>
</dbReference>
<keyword evidence="5" id="KW-0611">Plant defense</keyword>
<evidence type="ECO:0000313" key="12">
    <source>
        <dbReference type="Proteomes" id="UP001164776"/>
    </source>
</evidence>
<feature type="domain" description="Disease resistance R13L4/SHOC-2-like LRR" evidence="10">
    <location>
        <begin position="1000"/>
        <end position="1367"/>
    </location>
</feature>
<keyword evidence="4" id="KW-0547">Nucleotide-binding</keyword>
<dbReference type="GO" id="GO:0042742">
    <property type="term" value="P:defense response to bacterium"/>
    <property type="evidence" value="ECO:0007669"/>
    <property type="project" value="UniProtKB-ARBA"/>
</dbReference>
<dbReference type="InterPro" id="IPR044974">
    <property type="entry name" value="Disease_R_plants"/>
</dbReference>
<feature type="domain" description="Disease resistance N-terminal" evidence="8">
    <location>
        <begin position="9"/>
        <end position="86"/>
    </location>
</feature>
<organism evidence="11 12">
    <name type="scientific">Paspalum vaginatum</name>
    <name type="common">seashore paspalum</name>
    <dbReference type="NCBI Taxonomy" id="158149"/>
    <lineage>
        <taxon>Eukaryota</taxon>
        <taxon>Viridiplantae</taxon>
        <taxon>Streptophyta</taxon>
        <taxon>Embryophyta</taxon>
        <taxon>Tracheophyta</taxon>
        <taxon>Spermatophyta</taxon>
        <taxon>Magnoliopsida</taxon>
        <taxon>Liliopsida</taxon>
        <taxon>Poales</taxon>
        <taxon>Poaceae</taxon>
        <taxon>PACMAD clade</taxon>
        <taxon>Panicoideae</taxon>
        <taxon>Andropogonodae</taxon>
        <taxon>Paspaleae</taxon>
        <taxon>Paspalinae</taxon>
        <taxon>Paspalum</taxon>
    </lineage>
</organism>
<feature type="compositionally biased region" description="Acidic residues" evidence="7">
    <location>
        <begin position="307"/>
        <end position="360"/>
    </location>
</feature>
<evidence type="ECO:0000256" key="1">
    <source>
        <dbReference type="ARBA" id="ARBA00008894"/>
    </source>
</evidence>
<dbReference type="FunFam" id="1.10.10.10:FF:000322">
    <property type="entry name" value="Probable disease resistance protein At1g63360"/>
    <property type="match status" value="1"/>
</dbReference>
<dbReference type="GO" id="GO:0002758">
    <property type="term" value="P:innate immune response-activating signaling pathway"/>
    <property type="evidence" value="ECO:0007669"/>
    <property type="project" value="UniProtKB-ARBA"/>
</dbReference>
<evidence type="ECO:0000259" key="9">
    <source>
        <dbReference type="Pfam" id="PF23559"/>
    </source>
</evidence>
<dbReference type="Pfam" id="PF23559">
    <property type="entry name" value="WHD_DRP"/>
    <property type="match status" value="1"/>
</dbReference>
<dbReference type="SUPFAM" id="SSF52047">
    <property type="entry name" value="RNI-like"/>
    <property type="match status" value="1"/>
</dbReference>
<evidence type="ECO:0000256" key="6">
    <source>
        <dbReference type="ARBA" id="ARBA00023054"/>
    </source>
</evidence>
<proteinExistence type="inferred from homology"/>
<sequence>MTELAAGAVSSLLVVIRNEALLLSGVKDDVQFIKEEMESMNSFLAHLARSAPPGGDHDEQVRTWMNQVRLLAHDCNNCIDLYLYSGNPDIHRAKGRLRRYLWWAYWFLRKMVAQHRAAVQLRQLKDRARDVGERRLRYGVEVPDKSLAGQLSPAAGLMSLSSGKDPASVAGGGYAAADDYEDREDQLVAATATHHSGRRAVFEPRTLDDYVKAKLLEWVKEIPAGAGETLSIAIVAPDADERVLTFAQETLVGWLPPTYDELGYHRGILVNIPAVHFDFLPLRAKEILYYILWELARAESPSQDTYQGEEEAEGEAEEEEEEELEEEEEEEEEGEEEEEEEEDDEDEDGEKEKEEEEEDYLDVREDHCKRCAIYIEKKRVLLEIERNIKKMKIYEKLDKIKTDIQVRLQKGDHQQLLHLDLGHKKSIDQQDIGILLQMLLLSRRDQVKNRYMHMWDDNNIMKIAKKLKKHIEADEKVKELKGKIGAKEKEEIAKHEQKGEESEKEEKGDNGGHEEEKDNKAKEKGGGKEDDMNKEEEENQRRGDKSKEREEEENQRKGDEGKKREEEKQNGEDKREENGENKEGEKEKKDDNGNNNQEENNEDKEDDDDDEKEQPIFLRKKQYAQILREVFLKTSSSKPLQTQGQEQDRSVVNEATMTTTLDEERFKKIIQEAKQEVLKELQDGKTTKNQATGEPTVEGQNQKVAFEEITQKIEQIKQELQEKLKIKGIVDKIKHHLKKDCPLIILKADGMMDGSRWEEIRKALSLLECSADALIFTTTESIQQAKGYCYPPREPIEYSLAGLYHDTLLELTSQQKTEDNYNPQIFHDILVACEPYEFCMKIFTHALYANPKRSNEELTKLHRTLQASPKSFDIIAKKMLMYSYNDLPKEYKSCLLYLAIFPKGQKIRRSTLIERWIAEGMTLKEDWPSSVRQANLCFDALIHRWLVYPADIGATGKVKSCTIGGLVHAFITSIARKQHFVETRLSHHLARHFSVFNDLQLRSSDRIDKFFLGLSKSSRVSLLKVLDLEGCQCFGGKNQRYLKDICSKMLLLKYLSLRGTDITQLPGEINLLRELEVLDIRQTNVPVNATANILLLKLKRLLAGHNPSPSNLGTSMSPSNFGTSVRIPHRIDKMEHIEVLSNVKAQNSHDLKDIGKLWQLRKLGVVIKDKDHHLSLLLQTISDLHECLCSLSITTLPEATPHEGTPSSLELPASIASRLENHPKILESLSISGTTLTGHLLPVITNGGNNKIPKVTLTRTPLNQDDLKILAKLPKLQCVRLRYVQCNEPMFTFKEDEFRCLEYLLVEGSDLTNITFEDGAARELKKMVLSFTSSGSIAGVDRLLKLEELELNSRFSGMLLSSFDNAKQIAKLTLRGTMLEKDALQILAKKPNIRCLVLLEKSLHETQNEITLEKNEFPWLNHLIVDCSSITKIIFTRGSAPRLEKIVWSSFKSLPGVEYLSGIDKLPRLKEFNSDPFPKEVK</sequence>
<evidence type="ECO:0008006" key="13">
    <source>
        <dbReference type="Google" id="ProtNLM"/>
    </source>
</evidence>
<dbReference type="GO" id="GO:0000166">
    <property type="term" value="F:nucleotide binding"/>
    <property type="evidence" value="ECO:0007669"/>
    <property type="project" value="UniProtKB-KW"/>
</dbReference>
<dbReference type="Gene3D" id="3.80.10.10">
    <property type="entry name" value="Ribonuclease Inhibitor"/>
    <property type="match status" value="2"/>
</dbReference>
<dbReference type="CDD" id="cd14798">
    <property type="entry name" value="RX-CC_like"/>
    <property type="match status" value="1"/>
</dbReference>
<evidence type="ECO:0000256" key="7">
    <source>
        <dbReference type="SAM" id="MobiDB-lite"/>
    </source>
</evidence>
<feature type="region of interest" description="Disordered" evidence="7">
    <location>
        <begin position="301"/>
        <end position="361"/>
    </location>
</feature>
<dbReference type="InterPro" id="IPR055414">
    <property type="entry name" value="LRR_R13L4/SHOC2-like"/>
</dbReference>
<feature type="compositionally biased region" description="Acidic residues" evidence="7">
    <location>
        <begin position="599"/>
        <end position="612"/>
    </location>
</feature>
<dbReference type="SUPFAM" id="SSF52058">
    <property type="entry name" value="L domain-like"/>
    <property type="match status" value="1"/>
</dbReference>
<feature type="domain" description="Disease resistance protein winged helix" evidence="9">
    <location>
        <begin position="900"/>
        <end position="970"/>
    </location>
</feature>
<feature type="compositionally biased region" description="Basic and acidic residues" evidence="7">
    <location>
        <begin position="486"/>
        <end position="531"/>
    </location>
</feature>
<accession>A0A9W8CDE4</accession>
<dbReference type="PANTHER" id="PTHR23155">
    <property type="entry name" value="DISEASE RESISTANCE PROTEIN RP"/>
    <property type="match status" value="1"/>
</dbReference>
<dbReference type="GO" id="GO:0009626">
    <property type="term" value="P:plant-type hypersensitive response"/>
    <property type="evidence" value="ECO:0007669"/>
    <property type="project" value="UniProtKB-ARBA"/>
</dbReference>
<dbReference type="InterPro" id="IPR038005">
    <property type="entry name" value="RX-like_CC"/>
</dbReference>
<dbReference type="InterPro" id="IPR041118">
    <property type="entry name" value="Rx_N"/>
</dbReference>